<dbReference type="PANTHER" id="PTHR34894">
    <property type="entry name" value="SAM-DEPENDENT METHYLTRANSFERASE RSMI, CONSERVED SITE"/>
    <property type="match status" value="1"/>
</dbReference>
<feature type="compositionally biased region" description="Pro residues" evidence="1">
    <location>
        <begin position="787"/>
        <end position="798"/>
    </location>
</feature>
<dbReference type="PROSITE" id="PS50222">
    <property type="entry name" value="EF_HAND_2"/>
    <property type="match status" value="1"/>
</dbReference>
<dbReference type="VEuPathDB" id="FungiDB:PYU1_G008229"/>
<dbReference type="PANTHER" id="PTHR34894:SF5">
    <property type="entry name" value="EF-HAND DOMAIN-CONTAINING PROTEIN"/>
    <property type="match status" value="1"/>
</dbReference>
<feature type="region of interest" description="Disordered" evidence="1">
    <location>
        <begin position="470"/>
        <end position="504"/>
    </location>
</feature>
<name>K3WTF1_GLOUD</name>
<keyword evidence="4" id="KW-1185">Reference proteome</keyword>
<dbReference type="PROSITE" id="PS00018">
    <property type="entry name" value="EF_HAND_1"/>
    <property type="match status" value="1"/>
</dbReference>
<dbReference type="InterPro" id="IPR002048">
    <property type="entry name" value="EF_hand_dom"/>
</dbReference>
<dbReference type="EMBL" id="GL376619">
    <property type="status" value="NOT_ANNOTATED_CDS"/>
    <property type="molecule type" value="Genomic_DNA"/>
</dbReference>
<dbReference type="InterPro" id="IPR018247">
    <property type="entry name" value="EF_Hand_1_Ca_BS"/>
</dbReference>
<reference evidence="3" key="3">
    <citation type="submission" date="2015-02" db="UniProtKB">
        <authorList>
            <consortium name="EnsemblProtists"/>
        </authorList>
    </citation>
    <scope>IDENTIFICATION</scope>
    <source>
        <strain evidence="3">DAOM BR144</strain>
    </source>
</reference>
<organism evidence="3 4">
    <name type="scientific">Globisporangium ultimum (strain ATCC 200006 / CBS 805.95 / DAOM BR144)</name>
    <name type="common">Pythium ultimum</name>
    <dbReference type="NCBI Taxonomy" id="431595"/>
    <lineage>
        <taxon>Eukaryota</taxon>
        <taxon>Sar</taxon>
        <taxon>Stramenopiles</taxon>
        <taxon>Oomycota</taxon>
        <taxon>Peronosporomycetes</taxon>
        <taxon>Pythiales</taxon>
        <taxon>Pythiaceae</taxon>
        <taxon>Globisporangium</taxon>
    </lineage>
</organism>
<protein>
    <recommendedName>
        <fullName evidence="2">EF-hand domain-containing protein</fullName>
    </recommendedName>
</protein>
<dbReference type="GO" id="GO:0005509">
    <property type="term" value="F:calcium ion binding"/>
    <property type="evidence" value="ECO:0007669"/>
    <property type="project" value="InterPro"/>
</dbReference>
<dbReference type="InParanoid" id="K3WTF1"/>
<reference evidence="4" key="1">
    <citation type="journal article" date="2010" name="Genome Biol.">
        <title>Genome sequence of the necrotrophic plant pathogen Pythium ultimum reveals original pathogenicity mechanisms and effector repertoire.</title>
        <authorList>
            <person name="Levesque C.A."/>
            <person name="Brouwer H."/>
            <person name="Cano L."/>
            <person name="Hamilton J.P."/>
            <person name="Holt C."/>
            <person name="Huitema E."/>
            <person name="Raffaele S."/>
            <person name="Robideau G.P."/>
            <person name="Thines M."/>
            <person name="Win J."/>
            <person name="Zerillo M.M."/>
            <person name="Beakes G.W."/>
            <person name="Boore J.L."/>
            <person name="Busam D."/>
            <person name="Dumas B."/>
            <person name="Ferriera S."/>
            <person name="Fuerstenberg S.I."/>
            <person name="Gachon C.M."/>
            <person name="Gaulin E."/>
            <person name="Govers F."/>
            <person name="Grenville-Briggs L."/>
            <person name="Horner N."/>
            <person name="Hostetler J."/>
            <person name="Jiang R.H."/>
            <person name="Johnson J."/>
            <person name="Krajaejun T."/>
            <person name="Lin H."/>
            <person name="Meijer H.J."/>
            <person name="Moore B."/>
            <person name="Morris P."/>
            <person name="Phuntmart V."/>
            <person name="Puiu D."/>
            <person name="Shetty J."/>
            <person name="Stajich J.E."/>
            <person name="Tripathy S."/>
            <person name="Wawra S."/>
            <person name="van West P."/>
            <person name="Whitty B.R."/>
            <person name="Coutinho P.M."/>
            <person name="Henrissat B."/>
            <person name="Martin F."/>
            <person name="Thomas P.D."/>
            <person name="Tyler B.M."/>
            <person name="De Vries R.P."/>
            <person name="Kamoun S."/>
            <person name="Yandell M."/>
            <person name="Tisserat N."/>
            <person name="Buell C.R."/>
        </authorList>
    </citation>
    <scope>NUCLEOTIDE SEQUENCE</scope>
    <source>
        <strain evidence="4">DAOM:BR144</strain>
    </source>
</reference>
<evidence type="ECO:0000256" key="1">
    <source>
        <dbReference type="SAM" id="MobiDB-lite"/>
    </source>
</evidence>
<reference evidence="4" key="2">
    <citation type="submission" date="2010-04" db="EMBL/GenBank/DDBJ databases">
        <authorList>
            <person name="Buell R."/>
            <person name="Hamilton J."/>
            <person name="Hostetler J."/>
        </authorList>
    </citation>
    <scope>NUCLEOTIDE SEQUENCE [LARGE SCALE GENOMIC DNA]</scope>
    <source>
        <strain evidence="4">DAOM:BR144</strain>
    </source>
</reference>
<dbReference type="OMA" id="EWHEYVK"/>
<evidence type="ECO:0000313" key="3">
    <source>
        <dbReference type="EnsemblProtists" id="PYU1_T008245"/>
    </source>
</evidence>
<dbReference type="HOGENOM" id="CLU_004922_0_0_1"/>
<dbReference type="EnsemblProtists" id="PYU1_T008245">
    <property type="protein sequence ID" value="PYU1_T008245"/>
    <property type="gene ID" value="PYU1_G008229"/>
</dbReference>
<feature type="domain" description="EF-hand" evidence="2">
    <location>
        <begin position="1223"/>
        <end position="1258"/>
    </location>
</feature>
<proteinExistence type="predicted"/>
<dbReference type="STRING" id="431595.K3WTF1"/>
<feature type="region of interest" description="Disordered" evidence="1">
    <location>
        <begin position="775"/>
        <end position="798"/>
    </location>
</feature>
<dbReference type="eggNOG" id="ENOG502RJCY">
    <property type="taxonomic scope" value="Eukaryota"/>
</dbReference>
<dbReference type="Proteomes" id="UP000019132">
    <property type="component" value="Unassembled WGS sequence"/>
</dbReference>
<sequence>MSDEKVSVLSLPAAATPSSRRAPSRGGNNGDDGVQVEKGGGPLSSIKSFRRKKYVRQRLSPLESDASVHLSPLPTATAPAATCDANNSVEDDDDDEIDRLQRFHAMLASDAAIDQWVRTYEGEKQQFASFAVFTETKLDEIQDAYVGLVGRPNAVEVAACVASLLKMPGIVGCYTSLLDKLAVGLQSAIYLPPDDGDASILNAASSSMAALVRGCYDRKTYFAHVRELEHQLMDNRSLNDTSVLRSLTVDEVIRVLVQVPLEQLRLGLHQVCCRHTGVFDQLLLFMQEEHAEEQRRQRLRPSFCFDEDEDALYPVHVPLTSSAQICRAISRSASSFSASGKEMIMCSILEHLDVESFKDVFKRFDTHGKALFLHHLSVTESTDHLQSIVEQLEPNAGEMLFRFYFVSCGAHGGPSSGTKQVFFKKLLSPEIEYFFLCDVATYLNDEQFLLLSKEYEKHVLERKRRRRTRQKSSLVSGDDDTFNDDLDDDNDDDDAAGNGAKRSDKSSLDHFQLTIWNYVHHHRLTSAQVFSIIATVLLPSLETPEFTSLLDFCMEHFEKDGASWLQLLRIVEEMDADHGALAPASNTISDNNVRANIGETRLKLLKKLFSMLSREEREGWLDKMNTKYPTESWKRRLQSLKREASKIVVVASAPSAPPPPVSMDDPKAHVAQMKMELKMLWMECLLEAITNDKEYSARMSMLKQVLQPFLDGKTPSASASASASAHAAMTKPSVVTVEKNVHQLLAQLSAAEKAKLLLKLVPPPLPEVRPTVARATSPIPESQTVEQPPPPAPKMSPPPFSLPKTTNPEILSAFDALLEHKTDEQVLEILRNALSRSEELTHENVTAPVAHQPPEPAHSGAVVTNEMRRKLSAVVAVSDPMEWQEYVKIGCMDVGCQTNFEDELQVPAAAPSSTANTAARTSVLPNKLLPLTLTSLLGKAPGATGAGTPRKKGETGKYQKLNSAAVPRALGGLITSWRMNTDQLVQFAKKSISAVLKIIADAYGELLTAGRRKQQQNPNFVPPTRGAGGTGRELTLAQVVYQQFLHSYGLPGIADMHLLAFAIAIELYRTQHLRVEYFARFCFEEVAKFELTSYLEFLECIVCDDAAASNALRGQQQLQSTKRSRFTPRIVVPDKENWTISVDKAQEAAQLCFRAMRKSSVLAFCDRLVVLAAMGTSSSSIVASTMESSPSVAGPQSNTSDLVLNVDHLLQLVAHEWRDEQQRRDTHLLETFRAGDVNGDGELTSAEFSQIVLSIDRGRDLGDILLMYSETLRRTECDHINTQVFLQVAKEYELDRVVWSEDGDLRNIVNDISDLDATWHLGGTRSFFLGTLEALTRDLLSTHFLRVCEGAGCGCLKCILDGYIGFQKMRRDFVLSQQQQQGTTVNDSSTYNPYTVVSESLVWARYWHLMRQLYEAASESDGILTPWEGSDYMRVDAAPPPGPRFVSQRRCALPNFLFPDTNRISAKLNCTVHDPEVFDAPAINAQFADLLELMSYKKS</sequence>
<evidence type="ECO:0000313" key="4">
    <source>
        <dbReference type="Proteomes" id="UP000019132"/>
    </source>
</evidence>
<accession>K3WTF1</accession>
<evidence type="ECO:0000259" key="2">
    <source>
        <dbReference type="PROSITE" id="PS50222"/>
    </source>
</evidence>
<feature type="compositionally biased region" description="Low complexity" evidence="1">
    <location>
        <begin position="12"/>
        <end position="25"/>
    </location>
</feature>
<feature type="compositionally biased region" description="Acidic residues" evidence="1">
    <location>
        <begin position="477"/>
        <end position="495"/>
    </location>
</feature>
<feature type="region of interest" description="Disordered" evidence="1">
    <location>
        <begin position="1"/>
        <end position="49"/>
    </location>
</feature>